<dbReference type="PANTHER" id="PTHR33127:SF54">
    <property type="entry name" value="F-BOX DOMAIN-CONTAINING PROTEIN"/>
    <property type="match status" value="1"/>
</dbReference>
<dbReference type="STRING" id="72664.V4L9F5"/>
<evidence type="ECO:0000259" key="1">
    <source>
        <dbReference type="Pfam" id="PF03478"/>
    </source>
</evidence>
<dbReference type="SUPFAM" id="SSF50965">
    <property type="entry name" value="Galactose oxidase, central domain"/>
    <property type="match status" value="1"/>
</dbReference>
<name>V4L9F5_EUTSA</name>
<dbReference type="InterPro" id="IPR005174">
    <property type="entry name" value="KIB1-4_b-propeller"/>
</dbReference>
<dbReference type="KEGG" id="eus:EUTSA_v10015924mg"/>
<dbReference type="SUPFAM" id="SSF81383">
    <property type="entry name" value="F-box domain"/>
    <property type="match status" value="1"/>
</dbReference>
<dbReference type="Gene3D" id="1.20.1280.50">
    <property type="match status" value="1"/>
</dbReference>
<dbReference type="OMA" id="FTCAPTS"/>
<feature type="non-terminal residue" evidence="2">
    <location>
        <position position="1"/>
    </location>
</feature>
<protein>
    <recommendedName>
        <fullName evidence="1">KIB1-4 beta-propeller domain-containing protein</fullName>
    </recommendedName>
</protein>
<dbReference type="Proteomes" id="UP000030689">
    <property type="component" value="Unassembled WGS sequence"/>
</dbReference>
<dbReference type="CDD" id="cd09917">
    <property type="entry name" value="F-box_SF"/>
    <property type="match status" value="1"/>
</dbReference>
<evidence type="ECO:0000313" key="2">
    <source>
        <dbReference type="EMBL" id="ESQ40299.1"/>
    </source>
</evidence>
<dbReference type="EMBL" id="KI517464">
    <property type="protein sequence ID" value="ESQ40299.1"/>
    <property type="molecule type" value="Genomic_DNA"/>
</dbReference>
<dbReference type="Pfam" id="PF03478">
    <property type="entry name" value="Beta-prop_KIB1-4"/>
    <property type="match status" value="1"/>
</dbReference>
<accession>V4L9F5</accession>
<dbReference type="PANTHER" id="PTHR33127">
    <property type="entry name" value="TRANSMEMBRANE PROTEIN"/>
    <property type="match status" value="1"/>
</dbReference>
<keyword evidence="3" id="KW-1185">Reference proteome</keyword>
<dbReference type="InterPro" id="IPR036047">
    <property type="entry name" value="F-box-like_dom_sf"/>
</dbReference>
<dbReference type="AlphaFoldDB" id="V4L9F5"/>
<sequence>VRQKKRERENAEKEVDWKALLPELLRLVMSLLVVKDNIKASTVCKAWYKSGASILMKDRHLWFMKYPISPGNIRPCELYDPSQKMTYLVKYPEVSGMTIYYSKDGWLLMHKDYPSDLFFFNPFTRQRISLPDCDYYIECAVFTCAPTSDRCLVFGLTNVDNNKKIVGVNTFRLGETRWETSLFMSPESFFAYYNKIIYSGDLFYCLGGLGSLAVFDPSNRTWNTPDLKYEGGSTTFTSSWFGTYLLEIKGDIFLLKCQDDKPRVFMLNRNINEGWTWKEKERFEEGLTIYGAFRATEYRSNLENDMNNKLLLSDSHHPLINTYFFDEGRYLPNKSSCFPTWNDNTIFQSIWIEPPKLSLDFI</sequence>
<evidence type="ECO:0000313" key="3">
    <source>
        <dbReference type="Proteomes" id="UP000030689"/>
    </source>
</evidence>
<organism evidence="2 3">
    <name type="scientific">Eutrema salsugineum</name>
    <name type="common">Saltwater cress</name>
    <name type="synonym">Sisymbrium salsugineum</name>
    <dbReference type="NCBI Taxonomy" id="72664"/>
    <lineage>
        <taxon>Eukaryota</taxon>
        <taxon>Viridiplantae</taxon>
        <taxon>Streptophyta</taxon>
        <taxon>Embryophyta</taxon>
        <taxon>Tracheophyta</taxon>
        <taxon>Spermatophyta</taxon>
        <taxon>Magnoliopsida</taxon>
        <taxon>eudicotyledons</taxon>
        <taxon>Gunneridae</taxon>
        <taxon>Pentapetalae</taxon>
        <taxon>rosids</taxon>
        <taxon>malvids</taxon>
        <taxon>Brassicales</taxon>
        <taxon>Brassicaceae</taxon>
        <taxon>Eutremeae</taxon>
        <taxon>Eutrema</taxon>
    </lineage>
</organism>
<dbReference type="eggNOG" id="ENOG502QWFR">
    <property type="taxonomic scope" value="Eukaryota"/>
</dbReference>
<reference evidence="2 3" key="1">
    <citation type="journal article" date="2013" name="Front. Plant Sci.">
        <title>The Reference Genome of the Halophytic Plant Eutrema salsugineum.</title>
        <authorList>
            <person name="Yang R."/>
            <person name="Jarvis D.E."/>
            <person name="Chen H."/>
            <person name="Beilstein M.A."/>
            <person name="Grimwood J."/>
            <person name="Jenkins J."/>
            <person name="Shu S."/>
            <person name="Prochnik S."/>
            <person name="Xin M."/>
            <person name="Ma C."/>
            <person name="Schmutz J."/>
            <person name="Wing R.A."/>
            <person name="Mitchell-Olds T."/>
            <person name="Schumaker K.S."/>
            <person name="Wang X."/>
        </authorList>
    </citation>
    <scope>NUCLEOTIDE SEQUENCE [LARGE SCALE GENOMIC DNA]</scope>
</reference>
<gene>
    <name evidence="2" type="ORF">EUTSA_v10015924mg</name>
</gene>
<dbReference type="Gramene" id="ESQ40299">
    <property type="protein sequence ID" value="ESQ40299"/>
    <property type="gene ID" value="EUTSA_v10015924mg"/>
</dbReference>
<proteinExistence type="predicted"/>
<dbReference type="OrthoDB" id="1863935at2759"/>
<feature type="domain" description="KIB1-4 beta-propeller" evidence="1">
    <location>
        <begin position="78"/>
        <end position="267"/>
    </location>
</feature>
<dbReference type="InterPro" id="IPR011043">
    <property type="entry name" value="Gal_Oxase/kelch_b-propeller"/>
</dbReference>